<accession>A0A084XWZ1</accession>
<feature type="region of interest" description="Disordered" evidence="1">
    <location>
        <begin position="1"/>
        <end position="31"/>
    </location>
</feature>
<evidence type="ECO:0000313" key="3">
    <source>
        <dbReference type="Proteomes" id="UP000019812"/>
    </source>
</evidence>
<comment type="caution">
    <text evidence="2">The sequence shown here is derived from an EMBL/GenBank/DDBJ whole genome shotgun (WGS) entry which is preliminary data.</text>
</comment>
<sequence length="242" mass="26094">MVQRVPERFGGLPRESPSRGVGDRPGNHHRPAATDLIEVSFNGKQRRLGVQGVEDGLDQQEVGAAIAESADGFGVGADQFVEAGVPVAGVIDIRRDRSGARGRPDDAGDKAGPGRVPGSEFVAHRPRQLRAGHVQLIYDGFEMVIGLRDAGRVEGVGLDDVGAGGQILGMDRTDDLWSSQQQQVVVTLEIVRMRREATATIIRLLQALALDHRSHCTVENQNVLFEEGFQFVGTVSLHGWHG</sequence>
<evidence type="ECO:0000313" key="2">
    <source>
        <dbReference type="EMBL" id="KFB66985.1"/>
    </source>
</evidence>
<gene>
    <name evidence="2" type="ORF">CAPSK01_003926</name>
</gene>
<name>A0A084XWZ1_9PROT</name>
<feature type="region of interest" description="Disordered" evidence="1">
    <location>
        <begin position="96"/>
        <end position="119"/>
    </location>
</feature>
<proteinExistence type="predicted"/>
<dbReference type="Proteomes" id="UP000019812">
    <property type="component" value="Unassembled WGS sequence"/>
</dbReference>
<protein>
    <submittedName>
        <fullName evidence="2">Uncharacterized protein</fullName>
    </submittedName>
</protein>
<feature type="compositionally biased region" description="Basic and acidic residues" evidence="1">
    <location>
        <begin position="96"/>
        <end position="109"/>
    </location>
</feature>
<dbReference type="EMBL" id="JDSS02000037">
    <property type="protein sequence ID" value="KFB66985.1"/>
    <property type="molecule type" value="Genomic_DNA"/>
</dbReference>
<dbReference type="AlphaFoldDB" id="A0A084XWZ1"/>
<evidence type="ECO:0000256" key="1">
    <source>
        <dbReference type="SAM" id="MobiDB-lite"/>
    </source>
</evidence>
<reference evidence="2 3" key="1">
    <citation type="submission" date="2014-07" db="EMBL/GenBank/DDBJ databases">
        <title>Expanding our view of genomic diversity in Candidatus Accumulibacter clades.</title>
        <authorList>
            <person name="Skennerton C.T."/>
            <person name="Barr J.J."/>
            <person name="Slater F.R."/>
            <person name="Bond P.L."/>
            <person name="Tyson G.W."/>
        </authorList>
    </citation>
    <scope>NUCLEOTIDE SEQUENCE [LARGE SCALE GENOMIC DNA]</scope>
    <source>
        <strain evidence="3">SK-01</strain>
    </source>
</reference>
<organism evidence="2 3">
    <name type="scientific">Candidatus Accumulibacter vicinus</name>
    <dbReference type="NCBI Taxonomy" id="2954382"/>
    <lineage>
        <taxon>Bacteria</taxon>
        <taxon>Pseudomonadati</taxon>
        <taxon>Pseudomonadota</taxon>
        <taxon>Betaproteobacteria</taxon>
        <taxon>Candidatus Accumulibacter</taxon>
    </lineage>
</organism>